<evidence type="ECO:0000313" key="2">
    <source>
        <dbReference type="Proteomes" id="UP001633002"/>
    </source>
</evidence>
<reference evidence="1 2" key="1">
    <citation type="submission" date="2024-09" db="EMBL/GenBank/DDBJ databases">
        <title>Chromosome-scale assembly of Riccia sorocarpa.</title>
        <authorList>
            <person name="Paukszto L."/>
        </authorList>
    </citation>
    <scope>NUCLEOTIDE SEQUENCE [LARGE SCALE GENOMIC DNA]</scope>
    <source>
        <strain evidence="1">LP-2024</strain>
        <tissue evidence="1">Aerial parts of the thallus</tissue>
    </source>
</reference>
<dbReference type="Proteomes" id="UP001633002">
    <property type="component" value="Unassembled WGS sequence"/>
</dbReference>
<evidence type="ECO:0000313" key="1">
    <source>
        <dbReference type="EMBL" id="KAL3685871.1"/>
    </source>
</evidence>
<dbReference type="AlphaFoldDB" id="A0ABD3H703"/>
<proteinExistence type="predicted"/>
<organism evidence="1 2">
    <name type="scientific">Riccia sorocarpa</name>
    <dbReference type="NCBI Taxonomy" id="122646"/>
    <lineage>
        <taxon>Eukaryota</taxon>
        <taxon>Viridiplantae</taxon>
        <taxon>Streptophyta</taxon>
        <taxon>Embryophyta</taxon>
        <taxon>Marchantiophyta</taxon>
        <taxon>Marchantiopsida</taxon>
        <taxon>Marchantiidae</taxon>
        <taxon>Marchantiales</taxon>
        <taxon>Ricciaceae</taxon>
        <taxon>Riccia</taxon>
    </lineage>
</organism>
<protein>
    <submittedName>
        <fullName evidence="1">Uncharacterized protein</fullName>
    </submittedName>
</protein>
<dbReference type="EMBL" id="JBJQOH010000006">
    <property type="protein sequence ID" value="KAL3685871.1"/>
    <property type="molecule type" value="Genomic_DNA"/>
</dbReference>
<keyword evidence="2" id="KW-1185">Reference proteome</keyword>
<accession>A0ABD3H703</accession>
<sequence>MAKKLKSVKKKSKDLRKELKRLPTGVVMRSGVDTLSLLQQGGKLHVALYPQVVDSRQFCWGKLSVVPVEAEPHVFGISAMITNREEFKMQLEEHQSLRTRQWISRHKTQYSDRTRSMLPAASPFTVPGNQFEGWSLLVDDGIPKKEWEKVWNYPNTNFWVWASSALTQEVEIHNKCLPWVEYPDHISSKHLFFLLSVNESLQVRLRFGDGLFLECFLHCRFCMPTIIKSLLRLVEVQLVKVWRTGQLDVSALEHPDAYAQGVPMVEEIIRLWELSAVWTCSHAMHSQTRDLSTKGKKKLAEGQSEEDVGHRCVEFPSLPEEVASWFIES</sequence>
<comment type="caution">
    <text evidence="1">The sequence shown here is derived from an EMBL/GenBank/DDBJ whole genome shotgun (WGS) entry which is preliminary data.</text>
</comment>
<name>A0ABD3H703_9MARC</name>
<gene>
    <name evidence="1" type="ORF">R1sor_003893</name>
</gene>